<evidence type="ECO:0000256" key="1">
    <source>
        <dbReference type="SAM" id="MobiDB-lite"/>
    </source>
</evidence>
<feature type="region of interest" description="Disordered" evidence="1">
    <location>
        <begin position="319"/>
        <end position="372"/>
    </location>
</feature>
<reference evidence="2 3" key="1">
    <citation type="submission" date="2022-04" db="EMBL/GenBank/DDBJ databases">
        <title>Diverse halophilic archaea isolated from saline environments.</title>
        <authorList>
            <person name="Cui H.-L."/>
        </authorList>
    </citation>
    <scope>NUCLEOTIDE SEQUENCE [LARGE SCALE GENOMIC DNA]</scope>
    <source>
        <strain evidence="2 3">XZYJT49</strain>
    </source>
</reference>
<dbReference type="Proteomes" id="UP000830729">
    <property type="component" value="Chromosome"/>
</dbReference>
<dbReference type="RefSeq" id="WP_248649024.1">
    <property type="nucleotide sequence ID" value="NZ_CP096659.1"/>
</dbReference>
<dbReference type="KEGG" id="halx:M0R89_10435"/>
<gene>
    <name evidence="2" type="ORF">M0R89_10435</name>
</gene>
<feature type="compositionally biased region" description="Low complexity" evidence="1">
    <location>
        <begin position="319"/>
        <end position="329"/>
    </location>
</feature>
<feature type="compositionally biased region" description="Gly residues" evidence="1">
    <location>
        <begin position="360"/>
        <end position="372"/>
    </location>
</feature>
<name>A0A8U0HPJ1_9EURY</name>
<dbReference type="EMBL" id="CP096659">
    <property type="protein sequence ID" value="UPV72965.1"/>
    <property type="molecule type" value="Genomic_DNA"/>
</dbReference>
<evidence type="ECO:0000313" key="3">
    <source>
        <dbReference type="Proteomes" id="UP000830729"/>
    </source>
</evidence>
<dbReference type="AlphaFoldDB" id="A0A8U0HPJ1"/>
<protein>
    <submittedName>
        <fullName evidence="2">Uncharacterized protein</fullName>
    </submittedName>
</protein>
<dbReference type="GeneID" id="72185620"/>
<organism evidence="2 3">
    <name type="scientific">Halorussus limi</name>
    <dbReference type="NCBI Taxonomy" id="2938695"/>
    <lineage>
        <taxon>Archaea</taxon>
        <taxon>Methanobacteriati</taxon>
        <taxon>Methanobacteriota</taxon>
        <taxon>Stenosarchaea group</taxon>
        <taxon>Halobacteria</taxon>
        <taxon>Halobacteriales</taxon>
        <taxon>Haladaptataceae</taxon>
        <taxon>Halorussus</taxon>
    </lineage>
</organism>
<proteinExistence type="predicted"/>
<evidence type="ECO:0000313" key="2">
    <source>
        <dbReference type="EMBL" id="UPV72965.1"/>
    </source>
</evidence>
<keyword evidence="3" id="KW-1185">Reference proteome</keyword>
<sequence>MADDLRGMVADARDEALAQIESVADASPAEKGAGEEEAVHTFADTVADALLEGFGESSTGVHVSAIADTADYFNKTDVQGVIQEKVEAKKQADRRPFNEVLETELEEVVTVKTTDHKQDATYRWDFGTATVETQSGKDGRGHFSWPDFRDMYLEATGNDAAKPVKDLRSGDTWRQFVVEQMETKERVVETKGPRTAAVEELQNHIRNATGYPTLGDMIDRNGVYVDVKQADTPEWWAAFGSDDGEIEPTTDNVRRIGIQSQLAQRVAENNGISTRALQLELDGRDYTTGYDGSVSAQKYYGQTVHSYWELSAELALPNEYEPAPETATEATERELEEMTTDTDGETPEATADGGDDGDDGGMGTVGGLGGEL</sequence>
<feature type="compositionally biased region" description="Acidic residues" evidence="1">
    <location>
        <begin position="334"/>
        <end position="346"/>
    </location>
</feature>
<accession>A0A8U0HPJ1</accession>